<dbReference type="Pfam" id="PF00583">
    <property type="entry name" value="Acetyltransf_1"/>
    <property type="match status" value="1"/>
</dbReference>
<dbReference type="PANTHER" id="PTHR43877">
    <property type="entry name" value="AMINOALKYLPHOSPHONATE N-ACETYLTRANSFERASE-RELATED-RELATED"/>
    <property type="match status" value="1"/>
</dbReference>
<dbReference type="Gene3D" id="3.40.630.30">
    <property type="match status" value="1"/>
</dbReference>
<dbReference type="SUPFAM" id="SSF55729">
    <property type="entry name" value="Acyl-CoA N-acyltransferases (Nat)"/>
    <property type="match status" value="1"/>
</dbReference>
<comment type="caution">
    <text evidence="4">The sequence shown here is derived from an EMBL/GenBank/DDBJ whole genome shotgun (WGS) entry which is preliminary data.</text>
</comment>
<accession>A0A951PCI9</accession>
<reference evidence="4" key="1">
    <citation type="submission" date="2021-05" db="EMBL/GenBank/DDBJ databases">
        <authorList>
            <person name="Pietrasiak N."/>
            <person name="Ward R."/>
            <person name="Stajich J.E."/>
            <person name="Kurbessoian T."/>
        </authorList>
    </citation>
    <scope>NUCLEOTIDE SEQUENCE</scope>
    <source>
        <strain evidence="4">GSE-TBD4-15B</strain>
    </source>
</reference>
<reference evidence="4" key="2">
    <citation type="journal article" date="2022" name="Microbiol. Resour. Announc.">
        <title>Metagenome Sequencing to Explore Phylogenomics of Terrestrial Cyanobacteria.</title>
        <authorList>
            <person name="Ward R.D."/>
            <person name="Stajich J.E."/>
            <person name="Johansen J.R."/>
            <person name="Huntemann M."/>
            <person name="Clum A."/>
            <person name="Foster B."/>
            <person name="Foster B."/>
            <person name="Roux S."/>
            <person name="Palaniappan K."/>
            <person name="Varghese N."/>
            <person name="Mukherjee S."/>
            <person name="Reddy T.B.K."/>
            <person name="Daum C."/>
            <person name="Copeland A."/>
            <person name="Chen I.A."/>
            <person name="Ivanova N.N."/>
            <person name="Kyrpides N.C."/>
            <person name="Shapiro N."/>
            <person name="Eloe-Fadrosh E.A."/>
            <person name="Pietrasiak N."/>
        </authorList>
    </citation>
    <scope>NUCLEOTIDE SEQUENCE</scope>
    <source>
        <strain evidence="4">GSE-TBD4-15B</strain>
    </source>
</reference>
<dbReference type="PROSITE" id="PS51186">
    <property type="entry name" value="GNAT"/>
    <property type="match status" value="1"/>
</dbReference>
<evidence type="ECO:0000313" key="4">
    <source>
        <dbReference type="EMBL" id="MBW4467111.1"/>
    </source>
</evidence>
<proteinExistence type="predicted"/>
<gene>
    <name evidence="4" type="ORF">KME07_16925</name>
</gene>
<dbReference type="InterPro" id="IPR050832">
    <property type="entry name" value="Bact_Acetyltransf"/>
</dbReference>
<dbReference type="InterPro" id="IPR016181">
    <property type="entry name" value="Acyl_CoA_acyltransferase"/>
</dbReference>
<protein>
    <submittedName>
        <fullName evidence="4">GNAT family N-acetyltransferase</fullName>
    </submittedName>
</protein>
<dbReference type="GO" id="GO:0016747">
    <property type="term" value="F:acyltransferase activity, transferring groups other than amino-acyl groups"/>
    <property type="evidence" value="ECO:0007669"/>
    <property type="project" value="InterPro"/>
</dbReference>
<organism evidence="4 5">
    <name type="scientific">Pegethrix bostrychoides GSE-TBD4-15B</name>
    <dbReference type="NCBI Taxonomy" id="2839662"/>
    <lineage>
        <taxon>Bacteria</taxon>
        <taxon>Bacillati</taxon>
        <taxon>Cyanobacteriota</taxon>
        <taxon>Cyanophyceae</taxon>
        <taxon>Oculatellales</taxon>
        <taxon>Oculatellaceae</taxon>
        <taxon>Pegethrix</taxon>
    </lineage>
</organism>
<evidence type="ECO:0000256" key="2">
    <source>
        <dbReference type="ARBA" id="ARBA00023315"/>
    </source>
</evidence>
<evidence type="ECO:0000313" key="5">
    <source>
        <dbReference type="Proteomes" id="UP000707356"/>
    </source>
</evidence>
<name>A0A951PCI9_9CYAN</name>
<evidence type="ECO:0000259" key="3">
    <source>
        <dbReference type="PROSITE" id="PS51186"/>
    </source>
</evidence>
<keyword evidence="1" id="KW-0808">Transferase</keyword>
<dbReference type="InterPro" id="IPR000182">
    <property type="entry name" value="GNAT_dom"/>
</dbReference>
<evidence type="ECO:0000256" key="1">
    <source>
        <dbReference type="ARBA" id="ARBA00022679"/>
    </source>
</evidence>
<dbReference type="AlphaFoldDB" id="A0A951PCI9"/>
<sequence length="155" mass="17875">MSTYIRKAQSQDVAALTELLRSLGWFAYMASESSEMTRERIIHHLTLCSADESHTIYVAEEDSRIVGYVAVHWLPYLFLPAPEGYISELFVCESARGQGIGTQLLEVVKAEAQERGCSRLMLVNSRSRDSYKHKFYERQGWKEREEIANFVYVLE</sequence>
<dbReference type="Proteomes" id="UP000707356">
    <property type="component" value="Unassembled WGS sequence"/>
</dbReference>
<dbReference type="CDD" id="cd04301">
    <property type="entry name" value="NAT_SF"/>
    <property type="match status" value="1"/>
</dbReference>
<keyword evidence="2" id="KW-0012">Acyltransferase</keyword>
<feature type="domain" description="N-acetyltransferase" evidence="3">
    <location>
        <begin position="3"/>
        <end position="155"/>
    </location>
</feature>
<dbReference type="EMBL" id="JAHHHV010000073">
    <property type="protein sequence ID" value="MBW4467111.1"/>
    <property type="molecule type" value="Genomic_DNA"/>
</dbReference>